<accession>A0A195BS10</accession>
<dbReference type="Gene3D" id="3.40.50.300">
    <property type="entry name" value="P-loop containing nucleotide triphosphate hydrolases"/>
    <property type="match status" value="1"/>
</dbReference>
<dbReference type="PANTHER" id="PTHR12858:SF2">
    <property type="entry name" value="RIBOSOME BIOGENESIS PROTEIN BMS1 HOMOLOG"/>
    <property type="match status" value="1"/>
</dbReference>
<dbReference type="PROSITE" id="PS51714">
    <property type="entry name" value="G_BMS1"/>
    <property type="match status" value="1"/>
</dbReference>
<evidence type="ECO:0000256" key="12">
    <source>
        <dbReference type="SAM" id="MobiDB-lite"/>
    </source>
</evidence>
<keyword evidence="11" id="KW-0175">Coiled coil</keyword>
<dbReference type="PANTHER" id="PTHR12858">
    <property type="entry name" value="RIBOSOME BIOGENESIS PROTEIN"/>
    <property type="match status" value="1"/>
</dbReference>
<evidence type="ECO:0000256" key="2">
    <source>
        <dbReference type="ARBA" id="ARBA00022517"/>
    </source>
</evidence>
<sequence>MERHSRGRNLMEGHGCPRGGMWFPDSERNTRVLRRTCLTRVAGVYRRPRAAATRDVVRGRVRARGGKCATDDRTHSRPVPLLPLLLLLQAATAAAGCACALVAWRPTYVVCGRTQGRHTTAWCIGDPGGDDRRHQKYPLFRKKIKVFINTFGFDSEKDRLGFWLLKVESERFRNLHLTETRPDGLISVGQKLTTCQPKQWSVTPSIDWQLDWPPPTVGGYRQSSDNWQTLSRARDRPGAERRNRRTLYDLLITAAIVTRTDRKYEFITDHIEERAKREEGASMSSMMDDTVKHKSHRDRNAGRKAEKKKTKKEHVQELSDKQRNPKAFTFNSAIRAERRFRRKQDIETKKQHIPLVDRTPLEPPPVLVAVVGPPKVGKSLVIQCLIKSYVKQPLTNILGPVTIVSGKKQRITFIECNNDVNCMIDIAKVADLVLLLVDASFGFEMEIFEFLNICQVHGMPRIMGVLTHLDLIKNARQMRKTKKTLKHRFWAEVFAGAKLFYLSGLLHEEYLRTEIKNLARFISVMRFRPLTWRTTHPYLLADRLEDLTSPELIRKNPKVDRNICLYGYVRGIPLNKDTSIHIPGCGDMKIKDVNFLPDPCPLPEHIKKRALVEKERLIYAPFSGVGGIVYDKDAVYVELGGSHSYKEEDTGLAGALMDTQETLDQKLQHSELKLFSDAAPIKSQDVNESMASYTDSEDDENNEDDSNDDNDYNMDENDDDDEWSDIDILEKTEKGVKRKGLEMDDADRLSDFEDIASEEEEKKDDIKINESEEVPDELKWKRNLTEKAREAFINRQQNNKNLMKIVYGVFDKSNMIEEEEDKEDEKLDQDIGGIFRVIQEQQRQKIQQRELQNQEESVFFSMENPRDWLKEENKALLINRFVTGKWKESEDAEELLKLDDEDLYGDFEDLETGEKHKAEHLEELPVDEVEDKKKLLEKKKKLKEQFNAEYDNTEKKTYYDELKDEVERQAGINKSEFEGLDDDIRVQLEGYRPGMYIRVEIEAVPCELITHLDPTYPIIIGGLLHGEENIGYVQMRIKKHRWYSRILKSRDPLIFSIGWRRFQSLPIYSKLEDNLRHRMLKYTPEHVACMGHLWGPITPQGTGVLAVQDVASKEPGFRIVATGSIVELDKSTEVMKKLKLIGVPMKIHRKTAFIKDMFNSALEVAKFEGARIKTVSGIRGQIKKAISKPEGCFRATFEDKIMLSDIVFCRTWYKIDVPRFYNPVTSLLLPLAEKSRWYGMKTTGQLKREKNIHAEANINSIYTPIKRDVKVFKPLFIPRKLQKELPYRDKPKLESVPHLRKPKFKQGRVAVVREPQEQNIARIIKMIRTNYAKKQKQSKEAMTKRITAYQAQIKEEEAKKLRKQKQMKKEIFRDLNKLEKKKSR</sequence>
<feature type="compositionally biased region" description="Basic and acidic residues" evidence="12">
    <location>
        <begin position="1367"/>
        <end position="1378"/>
    </location>
</feature>
<feature type="compositionally biased region" description="Basic and acidic residues" evidence="12">
    <location>
        <begin position="313"/>
        <end position="323"/>
    </location>
</feature>
<dbReference type="InterPro" id="IPR027417">
    <property type="entry name" value="P-loop_NTPase"/>
</dbReference>
<keyword evidence="6" id="KW-0067">ATP-binding</keyword>
<dbReference type="SMART" id="SM01362">
    <property type="entry name" value="DUF663"/>
    <property type="match status" value="1"/>
</dbReference>
<keyword evidence="5" id="KW-0378">Hydrolase</keyword>
<evidence type="ECO:0000259" key="13">
    <source>
        <dbReference type="PROSITE" id="PS51714"/>
    </source>
</evidence>
<feature type="compositionally biased region" description="Polar residues" evidence="12">
    <location>
        <begin position="684"/>
        <end position="694"/>
    </location>
</feature>
<feature type="domain" description="Bms1-type G" evidence="13">
    <location>
        <begin position="364"/>
        <end position="528"/>
    </location>
</feature>
<dbReference type="InterPro" id="IPR012948">
    <property type="entry name" value="AARP2CN"/>
</dbReference>
<evidence type="ECO:0000256" key="11">
    <source>
        <dbReference type="SAM" id="Coils"/>
    </source>
</evidence>
<keyword evidence="3" id="KW-0597">Phosphoprotein</keyword>
<protein>
    <submittedName>
        <fullName evidence="14">Ribosome biogenesis protein BMS1 like protein</fullName>
    </submittedName>
</protein>
<evidence type="ECO:0000256" key="5">
    <source>
        <dbReference type="ARBA" id="ARBA00022801"/>
    </source>
</evidence>
<evidence type="ECO:0000256" key="7">
    <source>
        <dbReference type="ARBA" id="ARBA00023134"/>
    </source>
</evidence>
<keyword evidence="2" id="KW-0690">Ribosome biogenesis</keyword>
<dbReference type="Pfam" id="PF08142">
    <property type="entry name" value="AARP2CN"/>
    <property type="match status" value="1"/>
</dbReference>
<dbReference type="FunFam" id="3.40.50.300:FF:000105">
    <property type="entry name" value="BMS1 ribosome biogenesis factor"/>
    <property type="match status" value="1"/>
</dbReference>
<name>A0A195BS10_9HYME</name>
<feature type="compositionally biased region" description="Acidic residues" evidence="12">
    <location>
        <begin position="695"/>
        <end position="726"/>
    </location>
</feature>
<evidence type="ECO:0000313" key="14">
    <source>
        <dbReference type="EMBL" id="KYM89817.1"/>
    </source>
</evidence>
<dbReference type="STRING" id="520822.A0A195BS10"/>
<evidence type="ECO:0000313" key="15">
    <source>
        <dbReference type="Proteomes" id="UP000078540"/>
    </source>
</evidence>
<evidence type="ECO:0000256" key="3">
    <source>
        <dbReference type="ARBA" id="ARBA00022553"/>
    </source>
</evidence>
<keyword evidence="8" id="KW-0539">Nucleus</keyword>
<reference evidence="14 15" key="1">
    <citation type="submission" date="2015-09" db="EMBL/GenBank/DDBJ databases">
        <title>Atta colombica WGS genome.</title>
        <authorList>
            <person name="Nygaard S."/>
            <person name="Hu H."/>
            <person name="Boomsma J."/>
            <person name="Zhang G."/>
        </authorList>
    </citation>
    <scope>NUCLEOTIDE SEQUENCE [LARGE SCALE GENOMIC DNA]</scope>
    <source>
        <strain evidence="14">Treedump-2</strain>
        <tissue evidence="14">Whole body</tissue>
    </source>
</reference>
<keyword evidence="7" id="KW-0342">GTP-binding</keyword>
<dbReference type="GO" id="GO:0005654">
    <property type="term" value="C:nucleoplasm"/>
    <property type="evidence" value="ECO:0007669"/>
    <property type="project" value="UniProtKB-ARBA"/>
</dbReference>
<dbReference type="InterPro" id="IPR007034">
    <property type="entry name" value="BMS1_TSR1_C"/>
</dbReference>
<dbReference type="GO" id="GO:0000462">
    <property type="term" value="P:maturation of SSU-rRNA from tricistronic rRNA transcript (SSU-rRNA, 5.8S rRNA, LSU-rRNA)"/>
    <property type="evidence" value="ECO:0007669"/>
    <property type="project" value="TreeGrafter"/>
</dbReference>
<comment type="catalytic activity">
    <reaction evidence="9">
        <text>GTP + H2O = GDP + phosphate + H(+)</text>
        <dbReference type="Rhea" id="RHEA:19669"/>
        <dbReference type="ChEBI" id="CHEBI:15377"/>
        <dbReference type="ChEBI" id="CHEBI:15378"/>
        <dbReference type="ChEBI" id="CHEBI:37565"/>
        <dbReference type="ChEBI" id="CHEBI:43474"/>
        <dbReference type="ChEBI" id="CHEBI:58189"/>
    </reaction>
    <physiologicalReaction direction="left-to-right" evidence="9">
        <dbReference type="Rhea" id="RHEA:19670"/>
    </physiologicalReaction>
</comment>
<dbReference type="GO" id="GO:0030686">
    <property type="term" value="C:90S preribosome"/>
    <property type="evidence" value="ECO:0007669"/>
    <property type="project" value="TreeGrafter"/>
</dbReference>
<evidence type="ECO:0000256" key="6">
    <source>
        <dbReference type="ARBA" id="ARBA00022840"/>
    </source>
</evidence>
<dbReference type="InterPro" id="IPR030387">
    <property type="entry name" value="G_Bms1/Tsr1_dom"/>
</dbReference>
<dbReference type="InterPro" id="IPR037875">
    <property type="entry name" value="Bms1_N"/>
</dbReference>
<comment type="subcellular location">
    <subcellularLocation>
        <location evidence="1">Nucleus</location>
        <location evidence="1">Nucleolus</location>
    </subcellularLocation>
</comment>
<organism evidence="14 15">
    <name type="scientific">Atta colombica</name>
    <dbReference type="NCBI Taxonomy" id="520822"/>
    <lineage>
        <taxon>Eukaryota</taxon>
        <taxon>Metazoa</taxon>
        <taxon>Ecdysozoa</taxon>
        <taxon>Arthropoda</taxon>
        <taxon>Hexapoda</taxon>
        <taxon>Insecta</taxon>
        <taxon>Pterygota</taxon>
        <taxon>Neoptera</taxon>
        <taxon>Endopterygota</taxon>
        <taxon>Hymenoptera</taxon>
        <taxon>Apocrita</taxon>
        <taxon>Aculeata</taxon>
        <taxon>Formicoidea</taxon>
        <taxon>Formicidae</taxon>
        <taxon>Myrmicinae</taxon>
        <taxon>Atta</taxon>
    </lineage>
</organism>
<proteinExistence type="inferred from homology"/>
<feature type="region of interest" description="Disordered" evidence="12">
    <location>
        <begin position="1359"/>
        <end position="1384"/>
    </location>
</feature>
<evidence type="ECO:0000256" key="4">
    <source>
        <dbReference type="ARBA" id="ARBA00022741"/>
    </source>
</evidence>
<feature type="region of interest" description="Disordered" evidence="12">
    <location>
        <begin position="277"/>
        <end position="324"/>
    </location>
</feature>
<dbReference type="GO" id="GO:0005525">
    <property type="term" value="F:GTP binding"/>
    <property type="evidence" value="ECO:0007669"/>
    <property type="project" value="UniProtKB-KW"/>
</dbReference>
<dbReference type="Proteomes" id="UP000078540">
    <property type="component" value="Unassembled WGS sequence"/>
</dbReference>
<dbReference type="SMART" id="SM00785">
    <property type="entry name" value="AARP2CN"/>
    <property type="match status" value="1"/>
</dbReference>
<feature type="coiled-coil region" evidence="11">
    <location>
        <begin position="929"/>
        <end position="956"/>
    </location>
</feature>
<dbReference type="GO" id="GO:0032040">
    <property type="term" value="C:small-subunit processome"/>
    <property type="evidence" value="ECO:0007669"/>
    <property type="project" value="UniProtKB-ARBA"/>
</dbReference>
<dbReference type="GO" id="GO:0005524">
    <property type="term" value="F:ATP binding"/>
    <property type="evidence" value="ECO:0007669"/>
    <property type="project" value="UniProtKB-KW"/>
</dbReference>
<dbReference type="Pfam" id="PF04950">
    <property type="entry name" value="RIBIOP_C"/>
    <property type="match status" value="1"/>
</dbReference>
<keyword evidence="15" id="KW-1185">Reference proteome</keyword>
<dbReference type="CDD" id="cd01882">
    <property type="entry name" value="BMS1"/>
    <property type="match status" value="1"/>
</dbReference>
<keyword evidence="4" id="KW-0547">Nucleotide-binding</keyword>
<evidence type="ECO:0000256" key="9">
    <source>
        <dbReference type="ARBA" id="ARBA00049117"/>
    </source>
</evidence>
<feature type="region of interest" description="Disordered" evidence="12">
    <location>
        <begin position="678"/>
        <end position="726"/>
    </location>
</feature>
<gene>
    <name evidence="14" type="ORF">ALC53_02129</name>
</gene>
<dbReference type="SUPFAM" id="SSF52540">
    <property type="entry name" value="P-loop containing nucleoside triphosphate hydrolases"/>
    <property type="match status" value="1"/>
</dbReference>
<comment type="similarity">
    <text evidence="10">Belongs to the TRAFAC class translation factor GTPase superfamily. Bms1-like GTPase family. BMS1 subfamily.</text>
</comment>
<evidence type="ECO:0000256" key="1">
    <source>
        <dbReference type="ARBA" id="ARBA00004604"/>
    </source>
</evidence>
<dbReference type="InterPro" id="IPR039761">
    <property type="entry name" value="Bms1/Tsr1"/>
</dbReference>
<evidence type="ECO:0000256" key="8">
    <source>
        <dbReference type="ARBA" id="ARBA00023242"/>
    </source>
</evidence>
<dbReference type="GO" id="GO:0003924">
    <property type="term" value="F:GTPase activity"/>
    <property type="evidence" value="ECO:0007669"/>
    <property type="project" value="TreeGrafter"/>
</dbReference>
<dbReference type="EMBL" id="KQ976417">
    <property type="protein sequence ID" value="KYM89817.1"/>
    <property type="molecule type" value="Genomic_DNA"/>
</dbReference>
<dbReference type="GO" id="GO:0000479">
    <property type="term" value="P:endonucleolytic cleavage of tricistronic rRNA transcript (SSU-rRNA, 5.8S rRNA, LSU-rRNA)"/>
    <property type="evidence" value="ECO:0007669"/>
    <property type="project" value="TreeGrafter"/>
</dbReference>
<evidence type="ECO:0000256" key="10">
    <source>
        <dbReference type="ARBA" id="ARBA00061391"/>
    </source>
</evidence>
<dbReference type="GO" id="GO:0034511">
    <property type="term" value="F:U3 snoRNA binding"/>
    <property type="evidence" value="ECO:0007669"/>
    <property type="project" value="TreeGrafter"/>
</dbReference>